<keyword evidence="2" id="KW-1185">Reference proteome</keyword>
<dbReference type="Proteomes" id="UP001359559">
    <property type="component" value="Unassembled WGS sequence"/>
</dbReference>
<evidence type="ECO:0000313" key="2">
    <source>
        <dbReference type="Proteomes" id="UP001359559"/>
    </source>
</evidence>
<name>A0AAN9J9H2_CLITE</name>
<organism evidence="1 2">
    <name type="scientific">Clitoria ternatea</name>
    <name type="common">Butterfly pea</name>
    <dbReference type="NCBI Taxonomy" id="43366"/>
    <lineage>
        <taxon>Eukaryota</taxon>
        <taxon>Viridiplantae</taxon>
        <taxon>Streptophyta</taxon>
        <taxon>Embryophyta</taxon>
        <taxon>Tracheophyta</taxon>
        <taxon>Spermatophyta</taxon>
        <taxon>Magnoliopsida</taxon>
        <taxon>eudicotyledons</taxon>
        <taxon>Gunneridae</taxon>
        <taxon>Pentapetalae</taxon>
        <taxon>rosids</taxon>
        <taxon>fabids</taxon>
        <taxon>Fabales</taxon>
        <taxon>Fabaceae</taxon>
        <taxon>Papilionoideae</taxon>
        <taxon>50 kb inversion clade</taxon>
        <taxon>NPAAA clade</taxon>
        <taxon>indigoferoid/millettioid clade</taxon>
        <taxon>Phaseoleae</taxon>
        <taxon>Clitoria</taxon>
    </lineage>
</organism>
<gene>
    <name evidence="1" type="ORF">RJT34_17048</name>
</gene>
<comment type="caution">
    <text evidence="1">The sequence shown here is derived from an EMBL/GenBank/DDBJ whole genome shotgun (WGS) entry which is preliminary data.</text>
</comment>
<protein>
    <submittedName>
        <fullName evidence="1">Uncharacterized protein</fullName>
    </submittedName>
</protein>
<dbReference type="EMBL" id="JAYKXN010000004">
    <property type="protein sequence ID" value="KAK7294164.1"/>
    <property type="molecule type" value="Genomic_DNA"/>
</dbReference>
<proteinExistence type="predicted"/>
<evidence type="ECO:0000313" key="1">
    <source>
        <dbReference type="EMBL" id="KAK7294164.1"/>
    </source>
</evidence>
<accession>A0AAN9J9H2</accession>
<reference evidence="1 2" key="1">
    <citation type="submission" date="2024-01" db="EMBL/GenBank/DDBJ databases">
        <title>The genomes of 5 underutilized Papilionoideae crops provide insights into root nodulation and disease resistance.</title>
        <authorList>
            <person name="Yuan L."/>
        </authorList>
    </citation>
    <scope>NUCLEOTIDE SEQUENCE [LARGE SCALE GENOMIC DNA]</scope>
    <source>
        <strain evidence="1">LY-2023</strain>
        <tissue evidence="1">Leaf</tissue>
    </source>
</reference>
<sequence length="92" mass="10591">MMSLVGVGDKNVVEFKFQAFHGLLNHTIVFGALDFVYCLEMLSTDEFSIVLECRKMNKQTKIEPRKELNLALGNSEMEKQIDDGKVFLTWME</sequence>
<dbReference type="AlphaFoldDB" id="A0AAN9J9H2"/>